<sequence length="134" mass="14797">MSPRRISSWPPPGLQVGILGIAPGRRDCRIPPARCGPPVPTPMCEAPRQPSLSQQCEALVARRRSHLRTRHDVGLYTVAFWPRALIPSPETATGVRCRACSFSGPRCRIPQCVSAEGWGESEYTHSARTRRSPE</sequence>
<gene>
    <name evidence="1" type="ORF">GSI_06230</name>
</gene>
<evidence type="ECO:0000313" key="1">
    <source>
        <dbReference type="EMBL" id="PIL31528.1"/>
    </source>
</evidence>
<dbReference type="EMBL" id="AYKW01000012">
    <property type="protein sequence ID" value="PIL31528.1"/>
    <property type="molecule type" value="Genomic_DNA"/>
</dbReference>
<name>A0A2G8SD58_9APHY</name>
<accession>A0A2G8SD58</accession>
<dbReference type="Proteomes" id="UP000230002">
    <property type="component" value="Unassembled WGS sequence"/>
</dbReference>
<evidence type="ECO:0000313" key="2">
    <source>
        <dbReference type="Proteomes" id="UP000230002"/>
    </source>
</evidence>
<comment type="caution">
    <text evidence="1">The sequence shown here is derived from an EMBL/GenBank/DDBJ whole genome shotgun (WGS) entry which is preliminary data.</text>
</comment>
<proteinExistence type="predicted"/>
<dbReference type="AlphaFoldDB" id="A0A2G8SD58"/>
<organism evidence="1 2">
    <name type="scientific">Ganoderma sinense ZZ0214-1</name>
    <dbReference type="NCBI Taxonomy" id="1077348"/>
    <lineage>
        <taxon>Eukaryota</taxon>
        <taxon>Fungi</taxon>
        <taxon>Dikarya</taxon>
        <taxon>Basidiomycota</taxon>
        <taxon>Agaricomycotina</taxon>
        <taxon>Agaricomycetes</taxon>
        <taxon>Polyporales</taxon>
        <taxon>Polyporaceae</taxon>
        <taxon>Ganoderma</taxon>
    </lineage>
</organism>
<keyword evidence="2" id="KW-1185">Reference proteome</keyword>
<reference evidence="1 2" key="1">
    <citation type="journal article" date="2015" name="Sci. Rep.">
        <title>Chromosome-level genome map provides insights into diverse defense mechanisms in the medicinal fungus Ganoderma sinense.</title>
        <authorList>
            <person name="Zhu Y."/>
            <person name="Xu J."/>
            <person name="Sun C."/>
            <person name="Zhou S."/>
            <person name="Xu H."/>
            <person name="Nelson D.R."/>
            <person name="Qian J."/>
            <person name="Song J."/>
            <person name="Luo H."/>
            <person name="Xiang L."/>
            <person name="Li Y."/>
            <person name="Xu Z."/>
            <person name="Ji A."/>
            <person name="Wang L."/>
            <person name="Lu S."/>
            <person name="Hayward A."/>
            <person name="Sun W."/>
            <person name="Li X."/>
            <person name="Schwartz D.C."/>
            <person name="Wang Y."/>
            <person name="Chen S."/>
        </authorList>
    </citation>
    <scope>NUCLEOTIDE SEQUENCE [LARGE SCALE GENOMIC DNA]</scope>
    <source>
        <strain evidence="1 2">ZZ0214-1</strain>
    </source>
</reference>
<protein>
    <submittedName>
        <fullName evidence="1">Uncharacterized protein</fullName>
    </submittedName>
</protein>